<dbReference type="EMBL" id="LAZR01050345">
    <property type="protein sequence ID" value="KKK87561.1"/>
    <property type="molecule type" value="Genomic_DNA"/>
</dbReference>
<keyword evidence="1" id="KW-0472">Membrane</keyword>
<protein>
    <recommendedName>
        <fullName evidence="2">Fungal lipase-type domain-containing protein</fullName>
    </recommendedName>
</protein>
<feature type="transmembrane region" description="Helical" evidence="1">
    <location>
        <begin position="119"/>
        <end position="140"/>
    </location>
</feature>
<dbReference type="Gene3D" id="3.40.50.1820">
    <property type="entry name" value="alpha/beta hydrolase"/>
    <property type="match status" value="1"/>
</dbReference>
<dbReference type="AlphaFoldDB" id="A0A0F9BT66"/>
<evidence type="ECO:0000259" key="2">
    <source>
        <dbReference type="Pfam" id="PF01764"/>
    </source>
</evidence>
<name>A0A0F9BT66_9ZZZZ</name>
<dbReference type="PANTHER" id="PTHR45856">
    <property type="entry name" value="ALPHA/BETA-HYDROLASES SUPERFAMILY PROTEIN"/>
    <property type="match status" value="1"/>
</dbReference>
<accession>A0A0F9BT66</accession>
<sequence>MTSTGFDLPLASVCASLSEDVYEDTPKLGTLYKEGNAEVLVWTYSDRIVFAFRGTQVTEEWSWEDVLDNIRMGLIGVGLSNTYEVHEGYLDYLRHLESIIRDIIRKNPGKKIIFTGHSLGGAVAAIAGLIIGCYACYTFGAPKSGNRSFRKAWQRSTAELYRVVHACDIAPKHP</sequence>
<proteinExistence type="predicted"/>
<dbReference type="Pfam" id="PF01764">
    <property type="entry name" value="Lipase_3"/>
    <property type="match status" value="1"/>
</dbReference>
<evidence type="ECO:0000256" key="1">
    <source>
        <dbReference type="SAM" id="Phobius"/>
    </source>
</evidence>
<keyword evidence="1" id="KW-0812">Transmembrane</keyword>
<dbReference type="SUPFAM" id="SSF53474">
    <property type="entry name" value="alpha/beta-Hydrolases"/>
    <property type="match status" value="1"/>
</dbReference>
<evidence type="ECO:0000313" key="3">
    <source>
        <dbReference type="EMBL" id="KKK87561.1"/>
    </source>
</evidence>
<dbReference type="PANTHER" id="PTHR45856:SF24">
    <property type="entry name" value="FUNGAL LIPASE-LIKE DOMAIN-CONTAINING PROTEIN"/>
    <property type="match status" value="1"/>
</dbReference>
<dbReference type="InterPro" id="IPR051218">
    <property type="entry name" value="Sec_MonoDiacylglyc_Lipase"/>
</dbReference>
<feature type="non-terminal residue" evidence="3">
    <location>
        <position position="174"/>
    </location>
</feature>
<feature type="domain" description="Fungal lipase-type" evidence="2">
    <location>
        <begin position="49"/>
        <end position="174"/>
    </location>
</feature>
<dbReference type="InterPro" id="IPR002921">
    <property type="entry name" value="Fungal_lipase-type"/>
</dbReference>
<keyword evidence="1" id="KW-1133">Transmembrane helix</keyword>
<gene>
    <name evidence="3" type="ORF">LCGC14_2752040</name>
</gene>
<dbReference type="GO" id="GO:0006629">
    <property type="term" value="P:lipid metabolic process"/>
    <property type="evidence" value="ECO:0007669"/>
    <property type="project" value="InterPro"/>
</dbReference>
<dbReference type="InterPro" id="IPR029058">
    <property type="entry name" value="AB_hydrolase_fold"/>
</dbReference>
<organism evidence="3">
    <name type="scientific">marine sediment metagenome</name>
    <dbReference type="NCBI Taxonomy" id="412755"/>
    <lineage>
        <taxon>unclassified sequences</taxon>
        <taxon>metagenomes</taxon>
        <taxon>ecological metagenomes</taxon>
    </lineage>
</organism>
<comment type="caution">
    <text evidence="3">The sequence shown here is derived from an EMBL/GenBank/DDBJ whole genome shotgun (WGS) entry which is preliminary data.</text>
</comment>
<dbReference type="CDD" id="cd00519">
    <property type="entry name" value="Lipase_3"/>
    <property type="match status" value="1"/>
</dbReference>
<reference evidence="3" key="1">
    <citation type="journal article" date="2015" name="Nature">
        <title>Complex archaea that bridge the gap between prokaryotes and eukaryotes.</title>
        <authorList>
            <person name="Spang A."/>
            <person name="Saw J.H."/>
            <person name="Jorgensen S.L."/>
            <person name="Zaremba-Niedzwiedzka K."/>
            <person name="Martijn J."/>
            <person name="Lind A.E."/>
            <person name="van Eijk R."/>
            <person name="Schleper C."/>
            <person name="Guy L."/>
            <person name="Ettema T.J."/>
        </authorList>
    </citation>
    <scope>NUCLEOTIDE SEQUENCE</scope>
</reference>